<evidence type="ECO:0000313" key="18">
    <source>
        <dbReference type="EMBL" id="KAA5612757.1"/>
    </source>
</evidence>
<comment type="PTM">
    <text evidence="15">Binds 5 heme groups per subunit.</text>
</comment>
<dbReference type="PIRSF" id="PIRSF000014">
    <property type="entry name" value="4_hem_cytch_TorC"/>
    <property type="match status" value="1"/>
</dbReference>
<sequence>MVKVPRHEASTGPVRWHGRRSEAAAWPPALLTVAFGLFLGLAAWRGADVAVTRLEQEAFCLSCHEPNVASGEQARLAHLSNRPGLRVQCPDCHVGSTWTDRLRFVAAHAHDIGGFLAHLDDTAERQDAHRLDVASRVWTQLEADGSAPCRRCHDPAAMDRRRFSAEATREMRNPAEPGRSCITCHKGVLHPVPIVTAGWFAGSLTTLARASHPAAGSRVMAVTTRRLFLQREAAEAGQRQGSVVPGASLEVLEVAGSWLRIRLAGWQQEGAARAIYGAMGQRMLAAALAPAALEAVSPGPDVTDPATGQVWRPVTLTGWIESDGLVTSPDAVWSVMGLTYAALCASCHALPRPSVHTPNQWIGTMSAKRKLLPLDDDGNRLLLHFLQMQSGTRAHDDPPPPG</sequence>
<keyword evidence="5 14" id="KW-1003">Cell membrane</keyword>
<feature type="binding site" description="covalent" evidence="15">
    <location>
        <position position="184"/>
    </location>
    <ligand>
        <name>heme</name>
        <dbReference type="ChEBI" id="CHEBI:30413"/>
        <label>4</label>
    </ligand>
</feature>
<feature type="binding site" description="axial binding residue" evidence="16">
    <location>
        <position position="348"/>
    </location>
    <ligand>
        <name>heme</name>
        <dbReference type="ChEBI" id="CHEBI:30413"/>
        <label>5</label>
    </ligand>
    <ligandPart>
        <name>Fe</name>
        <dbReference type="ChEBI" id="CHEBI:18248"/>
    </ligandPart>
</feature>
<dbReference type="Pfam" id="PF03264">
    <property type="entry name" value="Cytochrom_NNT"/>
    <property type="match status" value="1"/>
</dbReference>
<evidence type="ECO:0000256" key="6">
    <source>
        <dbReference type="ARBA" id="ARBA00022519"/>
    </source>
</evidence>
<dbReference type="GO" id="GO:0005886">
    <property type="term" value="C:plasma membrane"/>
    <property type="evidence" value="ECO:0007669"/>
    <property type="project" value="UniProtKB-SubCell"/>
</dbReference>
<comment type="similarity">
    <text evidence="3">Belongs to the NapC/NirT/NrfH family.</text>
</comment>
<dbReference type="InterPro" id="IPR036280">
    <property type="entry name" value="Multihaem_cyt_sf"/>
</dbReference>
<evidence type="ECO:0000256" key="13">
    <source>
        <dbReference type="ARBA" id="ARBA00023136"/>
    </source>
</evidence>
<reference evidence="18 19" key="1">
    <citation type="submission" date="2019-09" db="EMBL/GenBank/DDBJ databases">
        <title>Genome sequence of Rhodovastum atsumiense, a diverse member of the Acetobacteraceae family of non-sulfur purple photosynthetic bacteria.</title>
        <authorList>
            <person name="Meyer T."/>
            <person name="Kyndt J."/>
        </authorList>
    </citation>
    <scope>NUCLEOTIDE SEQUENCE [LARGE SCALE GENOMIC DNA]</scope>
    <source>
        <strain evidence="18 19">DSM 21279</strain>
    </source>
</reference>
<keyword evidence="12 14" id="KW-0408">Iron</keyword>
<keyword evidence="9 14" id="KW-0479">Metal-binding</keyword>
<evidence type="ECO:0000256" key="7">
    <source>
        <dbReference type="ARBA" id="ARBA00022617"/>
    </source>
</evidence>
<dbReference type="AlphaFoldDB" id="A0A5M6IY60"/>
<proteinExistence type="inferred from homology"/>
<dbReference type="GO" id="GO:0009276">
    <property type="term" value="C:Gram-negative-bacterium-type cell wall"/>
    <property type="evidence" value="ECO:0007669"/>
    <property type="project" value="UniProtKB-UniRule"/>
</dbReference>
<keyword evidence="11" id="KW-1133">Transmembrane helix</keyword>
<comment type="subcellular location">
    <subcellularLocation>
        <location evidence="1">Cell inner membrane</location>
        <topology evidence="1">Single-pass type II membrane protein</topology>
    </subcellularLocation>
</comment>
<accession>A0A5M6IY60</accession>
<evidence type="ECO:0000256" key="2">
    <source>
        <dbReference type="ARBA" id="ARBA00006417"/>
    </source>
</evidence>
<keyword evidence="4 14" id="KW-0813">Transport</keyword>
<evidence type="ECO:0000256" key="8">
    <source>
        <dbReference type="ARBA" id="ARBA00022692"/>
    </source>
</evidence>
<keyword evidence="8" id="KW-0812">Transmembrane</keyword>
<keyword evidence="13 14" id="KW-0472">Membrane</keyword>
<evidence type="ECO:0000256" key="9">
    <source>
        <dbReference type="ARBA" id="ARBA00022723"/>
    </source>
</evidence>
<feature type="binding site" description="covalent" evidence="15">
    <location>
        <position position="347"/>
    </location>
    <ligand>
        <name>heme</name>
        <dbReference type="ChEBI" id="CHEBI:30413"/>
        <label>5</label>
    </ligand>
</feature>
<evidence type="ECO:0000256" key="16">
    <source>
        <dbReference type="PIRSR" id="PIRSR000014-2"/>
    </source>
</evidence>
<evidence type="ECO:0000256" key="14">
    <source>
        <dbReference type="PIRNR" id="PIRNR000014"/>
    </source>
</evidence>
<feature type="binding site" description="covalent" evidence="15">
    <location>
        <position position="149"/>
    </location>
    <ligand>
        <name>heme</name>
        <dbReference type="ChEBI" id="CHEBI:30413"/>
        <label>3</label>
    </ligand>
</feature>
<dbReference type="PANTHER" id="PTHR30333:SF1">
    <property type="entry name" value="CYTOCHROME C-TYPE PROTEIN NAPC"/>
    <property type="match status" value="1"/>
</dbReference>
<feature type="binding site" description="covalent" evidence="15">
    <location>
        <position position="60"/>
    </location>
    <ligand>
        <name>heme</name>
        <dbReference type="ChEBI" id="CHEBI:30413"/>
        <label>1</label>
    </ligand>
</feature>
<dbReference type="InterPro" id="IPR051174">
    <property type="entry name" value="Cytochrome_c-type_ET"/>
</dbReference>
<feature type="binding site" description="axial binding residue" evidence="16">
    <location>
        <position position="93"/>
    </location>
    <ligand>
        <name>heme</name>
        <dbReference type="ChEBI" id="CHEBI:30413"/>
        <label>2</label>
    </ligand>
    <ligandPart>
        <name>Fe</name>
        <dbReference type="ChEBI" id="CHEBI:18248"/>
    </ligandPart>
</feature>
<evidence type="ECO:0000256" key="12">
    <source>
        <dbReference type="ARBA" id="ARBA00023004"/>
    </source>
</evidence>
<dbReference type="SUPFAM" id="SSF48695">
    <property type="entry name" value="Multiheme cytochromes"/>
    <property type="match status" value="1"/>
</dbReference>
<feature type="binding site" description="axial binding residue" evidence="16">
    <location>
        <position position="64"/>
    </location>
    <ligand>
        <name>heme</name>
        <dbReference type="ChEBI" id="CHEBI:30413"/>
        <label>1</label>
    </ligand>
    <ligandPart>
        <name>Fe</name>
        <dbReference type="ChEBI" id="CHEBI:18248"/>
    </ligandPart>
</feature>
<evidence type="ECO:0000256" key="5">
    <source>
        <dbReference type="ARBA" id="ARBA00022475"/>
    </source>
</evidence>
<feature type="binding site" description="covalent" evidence="15">
    <location>
        <position position="152"/>
    </location>
    <ligand>
        <name>heme</name>
        <dbReference type="ChEBI" id="CHEBI:30413"/>
        <label>3</label>
    </ligand>
</feature>
<comment type="caution">
    <text evidence="18">The sequence shown here is derived from an EMBL/GenBank/DDBJ whole genome shotgun (WGS) entry which is preliminary data.</text>
</comment>
<feature type="binding site" description="covalent" evidence="15">
    <location>
        <position position="92"/>
    </location>
    <ligand>
        <name>heme</name>
        <dbReference type="ChEBI" id="CHEBI:30413"/>
        <label>2</label>
    </ligand>
</feature>
<dbReference type="EMBL" id="VWPK01000010">
    <property type="protein sequence ID" value="KAA5612757.1"/>
    <property type="molecule type" value="Genomic_DNA"/>
</dbReference>
<evidence type="ECO:0000256" key="10">
    <source>
        <dbReference type="ARBA" id="ARBA00022982"/>
    </source>
</evidence>
<feature type="binding site" description="axial binding residue" evidence="16">
    <location>
        <position position="153"/>
    </location>
    <ligand>
        <name>heme</name>
        <dbReference type="ChEBI" id="CHEBI:30413"/>
        <label>3</label>
    </ligand>
    <ligandPart>
        <name>Fe</name>
        <dbReference type="ChEBI" id="CHEBI:18248"/>
    </ligandPart>
</feature>
<dbReference type="GO" id="GO:0005506">
    <property type="term" value="F:iron ion binding"/>
    <property type="evidence" value="ECO:0007669"/>
    <property type="project" value="UniProtKB-UniRule"/>
</dbReference>
<keyword evidence="19" id="KW-1185">Reference proteome</keyword>
<evidence type="ECO:0000256" key="11">
    <source>
        <dbReference type="ARBA" id="ARBA00022989"/>
    </source>
</evidence>
<name>A0A5M6IY60_9PROT</name>
<feature type="binding site" description="covalent" evidence="15">
    <location>
        <position position="181"/>
    </location>
    <ligand>
        <name>heme</name>
        <dbReference type="ChEBI" id="CHEBI:30413"/>
        <label>4</label>
    </ligand>
</feature>
<evidence type="ECO:0000256" key="4">
    <source>
        <dbReference type="ARBA" id="ARBA00022448"/>
    </source>
</evidence>
<feature type="binding site" description="covalent" evidence="15">
    <location>
        <position position="344"/>
    </location>
    <ligand>
        <name>heme</name>
        <dbReference type="ChEBI" id="CHEBI:30413"/>
        <label>5</label>
    </ligand>
</feature>
<feature type="domain" description="NapC/NirT cytochrome c N-terminal" evidence="17">
    <location>
        <begin position="30"/>
        <end position="193"/>
    </location>
</feature>
<feature type="binding site" description="axial binding residue" evidence="16">
    <location>
        <position position="185"/>
    </location>
    <ligand>
        <name>heme</name>
        <dbReference type="ChEBI" id="CHEBI:30413"/>
        <label>4</label>
    </ligand>
    <ligandPart>
        <name>Fe</name>
        <dbReference type="ChEBI" id="CHEBI:18248"/>
    </ligandPart>
</feature>
<dbReference type="InterPro" id="IPR009154">
    <property type="entry name" value="Membr-bd_4haem_cyt_TorC"/>
</dbReference>
<dbReference type="GO" id="GO:0020037">
    <property type="term" value="F:heme binding"/>
    <property type="evidence" value="ECO:0007669"/>
    <property type="project" value="UniProtKB-UniRule"/>
</dbReference>
<keyword evidence="7 14" id="KW-0349">Heme</keyword>
<comment type="similarity">
    <text evidence="2 14">Belongs to the TorC/TorY family.</text>
</comment>
<feature type="binding site" description="covalent" evidence="15">
    <location>
        <position position="63"/>
    </location>
    <ligand>
        <name>heme</name>
        <dbReference type="ChEBI" id="CHEBI:30413"/>
        <label>1</label>
    </ligand>
</feature>
<organism evidence="18 19">
    <name type="scientific">Rhodovastum atsumiense</name>
    <dbReference type="NCBI Taxonomy" id="504468"/>
    <lineage>
        <taxon>Bacteria</taxon>
        <taxon>Pseudomonadati</taxon>
        <taxon>Pseudomonadota</taxon>
        <taxon>Alphaproteobacteria</taxon>
        <taxon>Acetobacterales</taxon>
        <taxon>Acetobacteraceae</taxon>
        <taxon>Rhodovastum</taxon>
    </lineage>
</organism>
<dbReference type="Gene3D" id="1.10.3820.10">
    <property type="entry name" value="Di-heme elbow motif domain"/>
    <property type="match status" value="1"/>
</dbReference>
<dbReference type="InterPro" id="IPR038266">
    <property type="entry name" value="NapC/NirT_cytc_sf"/>
</dbReference>
<gene>
    <name evidence="18" type="ORF">F1189_08460</name>
</gene>
<evidence type="ECO:0000259" key="17">
    <source>
        <dbReference type="Pfam" id="PF03264"/>
    </source>
</evidence>
<dbReference type="OrthoDB" id="7360653at2"/>
<keyword evidence="10 14" id="KW-0249">Electron transport</keyword>
<evidence type="ECO:0000313" key="19">
    <source>
        <dbReference type="Proteomes" id="UP000325255"/>
    </source>
</evidence>
<dbReference type="InterPro" id="IPR005126">
    <property type="entry name" value="NapC/NirT_cyt_c_N"/>
</dbReference>
<keyword evidence="6 14" id="KW-0997">Cell inner membrane</keyword>
<evidence type="ECO:0000256" key="1">
    <source>
        <dbReference type="ARBA" id="ARBA00004249"/>
    </source>
</evidence>
<dbReference type="PANTHER" id="PTHR30333">
    <property type="entry name" value="CYTOCHROME C-TYPE PROTEIN"/>
    <property type="match status" value="1"/>
</dbReference>
<protein>
    <recommendedName>
        <fullName evidence="14">Cytochrome c-type protein</fullName>
    </recommendedName>
</protein>
<dbReference type="GO" id="GO:0009055">
    <property type="term" value="F:electron transfer activity"/>
    <property type="evidence" value="ECO:0007669"/>
    <property type="project" value="UniProtKB-UniRule"/>
</dbReference>
<dbReference type="Proteomes" id="UP000325255">
    <property type="component" value="Unassembled WGS sequence"/>
</dbReference>
<evidence type="ECO:0000256" key="3">
    <source>
        <dbReference type="ARBA" id="ARBA00007395"/>
    </source>
</evidence>
<dbReference type="GO" id="GO:0009061">
    <property type="term" value="P:anaerobic respiration"/>
    <property type="evidence" value="ECO:0007669"/>
    <property type="project" value="TreeGrafter"/>
</dbReference>
<feature type="binding site" description="covalent" evidence="15">
    <location>
        <position position="89"/>
    </location>
    <ligand>
        <name>heme</name>
        <dbReference type="ChEBI" id="CHEBI:30413"/>
        <label>2</label>
    </ligand>
</feature>
<evidence type="ECO:0000256" key="15">
    <source>
        <dbReference type="PIRSR" id="PIRSR000014-1"/>
    </source>
</evidence>